<evidence type="ECO:0000256" key="3">
    <source>
        <dbReference type="ARBA" id="ARBA00022741"/>
    </source>
</evidence>
<evidence type="ECO:0000256" key="2">
    <source>
        <dbReference type="ARBA" id="ARBA00022679"/>
    </source>
</evidence>
<evidence type="ECO:0000259" key="8">
    <source>
        <dbReference type="Pfam" id="PF02782"/>
    </source>
</evidence>
<dbReference type="InterPro" id="IPR043129">
    <property type="entry name" value="ATPase_NBD"/>
</dbReference>
<dbReference type="InterPro" id="IPR018484">
    <property type="entry name" value="FGGY_N"/>
</dbReference>
<keyword evidence="3" id="KW-0547">Nucleotide-binding</keyword>
<feature type="domain" description="Carbohydrate kinase FGGY C-terminal" evidence="8">
    <location>
        <begin position="262"/>
        <end position="454"/>
    </location>
</feature>
<dbReference type="GO" id="GO:0004370">
    <property type="term" value="F:glycerol kinase activity"/>
    <property type="evidence" value="ECO:0007669"/>
    <property type="project" value="UniProtKB-EC"/>
</dbReference>
<keyword evidence="5" id="KW-0067">ATP-binding</keyword>
<feature type="domain" description="Carbohydrate kinase FGGY N-terminal" evidence="7">
    <location>
        <begin position="9"/>
        <end position="252"/>
    </location>
</feature>
<feature type="compositionally biased region" description="Basic and acidic residues" evidence="6">
    <location>
        <begin position="481"/>
        <end position="496"/>
    </location>
</feature>
<dbReference type="SUPFAM" id="SSF53067">
    <property type="entry name" value="Actin-like ATPase domain"/>
    <property type="match status" value="2"/>
</dbReference>
<dbReference type="GO" id="GO:0005524">
    <property type="term" value="F:ATP binding"/>
    <property type="evidence" value="ECO:0007669"/>
    <property type="project" value="UniProtKB-KW"/>
</dbReference>
<dbReference type="GO" id="GO:0019563">
    <property type="term" value="P:glycerol catabolic process"/>
    <property type="evidence" value="ECO:0007669"/>
    <property type="project" value="TreeGrafter"/>
</dbReference>
<evidence type="ECO:0000256" key="5">
    <source>
        <dbReference type="ARBA" id="ARBA00022840"/>
    </source>
</evidence>
<dbReference type="RefSeq" id="WP_185085135.1">
    <property type="nucleotide sequence ID" value="NZ_JACHJB010000002.1"/>
</dbReference>
<organism evidence="9 10">
    <name type="scientific">Nonomuraea muscovyensis</name>
    <dbReference type="NCBI Taxonomy" id="1124761"/>
    <lineage>
        <taxon>Bacteria</taxon>
        <taxon>Bacillati</taxon>
        <taxon>Actinomycetota</taxon>
        <taxon>Actinomycetes</taxon>
        <taxon>Streptosporangiales</taxon>
        <taxon>Streptosporangiaceae</taxon>
        <taxon>Nonomuraea</taxon>
    </lineage>
</organism>
<dbReference type="GO" id="GO:0005829">
    <property type="term" value="C:cytosol"/>
    <property type="evidence" value="ECO:0007669"/>
    <property type="project" value="TreeGrafter"/>
</dbReference>
<accession>A0A7X0C3T3</accession>
<name>A0A7X0C3T3_9ACTN</name>
<comment type="caution">
    <text evidence="9">The sequence shown here is derived from an EMBL/GenBank/DDBJ whole genome shotgun (WGS) entry which is preliminary data.</text>
</comment>
<gene>
    <name evidence="9" type="ORF">FHU36_003676</name>
</gene>
<dbReference type="EMBL" id="JACHJB010000002">
    <property type="protein sequence ID" value="MBB6347131.1"/>
    <property type="molecule type" value="Genomic_DNA"/>
</dbReference>
<dbReference type="AlphaFoldDB" id="A0A7X0C3T3"/>
<dbReference type="InterPro" id="IPR018485">
    <property type="entry name" value="FGGY_C"/>
</dbReference>
<keyword evidence="4 9" id="KW-0418">Kinase</keyword>
<dbReference type="PIRSF" id="PIRSF000538">
    <property type="entry name" value="GlpK"/>
    <property type="match status" value="1"/>
</dbReference>
<feature type="region of interest" description="Disordered" evidence="6">
    <location>
        <begin position="474"/>
        <end position="529"/>
    </location>
</feature>
<evidence type="ECO:0000259" key="7">
    <source>
        <dbReference type="Pfam" id="PF00370"/>
    </source>
</evidence>
<keyword evidence="10" id="KW-1185">Reference proteome</keyword>
<dbReference type="Pfam" id="PF00370">
    <property type="entry name" value="FGGY_N"/>
    <property type="match status" value="1"/>
</dbReference>
<sequence length="529" mass="56375">MTRERRRGVLGIDEGTTGTRAAVVLDDGGAAPPAYLPISVSSPDHLRVEQDGAEIWERTVQVCREALAWAAAHQVEITGVSISTQRATVLLWDTVTGRPLSRAVVWQDRRYAARLREWEPEWDAHLAEHTGRPVGSRAPLLWAAEEIARDEVVRRAHAAGRLAFGSIDTWLVWKLTGGARHVMSATNAVAAGAYDLRTGDWHEPWVTFLGCPPDVLPRILDEDGDFGATDPAVLGVRLPILSVMGDQHAAMLALGAHRPGQAMCVHGTGTFLDAVAGERPPTQRRPVPGVLTLVGWRSRGVAVFSVEGFAATTGSALRWLCDEIGLFESPRELARLAREHPGPSRVTFLPALAGLRTPVWAPEATGLLAGLSLSTTRAELARGVLDGIAHSVCDLLEGVEEAMGQPVTELFCGGGLASSDVLMSSQAGLLGRSVRRAHDHESASLRGAAYLGGVRAGLWPSVPAAVAALPAAPAFEPSLPDPERQESRAAWRDLLARHIPVPPPAPRRPSTPPPGPGGPRPDSPEESTS</sequence>
<protein>
    <submittedName>
        <fullName evidence="9">Glycerol kinase</fullName>
        <ecNumber evidence="9">2.7.1.30</ecNumber>
    </submittedName>
</protein>
<evidence type="ECO:0000313" key="10">
    <source>
        <dbReference type="Proteomes" id="UP000583800"/>
    </source>
</evidence>
<keyword evidence="2 9" id="KW-0808">Transferase</keyword>
<evidence type="ECO:0000256" key="4">
    <source>
        <dbReference type="ARBA" id="ARBA00022777"/>
    </source>
</evidence>
<proteinExistence type="inferred from homology"/>
<dbReference type="Pfam" id="PF02782">
    <property type="entry name" value="FGGY_C"/>
    <property type="match status" value="1"/>
</dbReference>
<comment type="similarity">
    <text evidence="1">Belongs to the FGGY kinase family.</text>
</comment>
<dbReference type="PANTHER" id="PTHR10196:SF69">
    <property type="entry name" value="GLYCEROL KINASE"/>
    <property type="match status" value="1"/>
</dbReference>
<evidence type="ECO:0000256" key="1">
    <source>
        <dbReference type="ARBA" id="ARBA00009156"/>
    </source>
</evidence>
<feature type="compositionally biased region" description="Pro residues" evidence="6">
    <location>
        <begin position="500"/>
        <end position="521"/>
    </location>
</feature>
<dbReference type="PANTHER" id="PTHR10196">
    <property type="entry name" value="SUGAR KINASE"/>
    <property type="match status" value="1"/>
</dbReference>
<dbReference type="Proteomes" id="UP000583800">
    <property type="component" value="Unassembled WGS sequence"/>
</dbReference>
<dbReference type="EC" id="2.7.1.30" evidence="9"/>
<evidence type="ECO:0000313" key="9">
    <source>
        <dbReference type="EMBL" id="MBB6347131.1"/>
    </source>
</evidence>
<dbReference type="Gene3D" id="3.30.420.40">
    <property type="match status" value="2"/>
</dbReference>
<dbReference type="InterPro" id="IPR000577">
    <property type="entry name" value="Carb_kinase_FGGY"/>
</dbReference>
<reference evidence="9 10" key="1">
    <citation type="submission" date="2020-08" db="EMBL/GenBank/DDBJ databases">
        <title>Sequencing the genomes of 1000 actinobacteria strains.</title>
        <authorList>
            <person name="Klenk H.-P."/>
        </authorList>
    </citation>
    <scope>NUCLEOTIDE SEQUENCE [LARGE SCALE GENOMIC DNA]</scope>
    <source>
        <strain evidence="9 10">DSM 45913</strain>
    </source>
</reference>
<evidence type="ECO:0000256" key="6">
    <source>
        <dbReference type="SAM" id="MobiDB-lite"/>
    </source>
</evidence>